<organism evidence="1 2">
    <name type="scientific">Dyella lutea</name>
    <dbReference type="NCBI Taxonomy" id="2950441"/>
    <lineage>
        <taxon>Bacteria</taxon>
        <taxon>Pseudomonadati</taxon>
        <taxon>Pseudomonadota</taxon>
        <taxon>Gammaproteobacteria</taxon>
        <taxon>Lysobacterales</taxon>
        <taxon>Rhodanobacteraceae</taxon>
        <taxon>Dyella</taxon>
    </lineage>
</organism>
<reference evidence="1 2" key="1">
    <citation type="submission" date="2022-06" db="EMBL/GenBank/DDBJ databases">
        <title>Dyella sp. Sa strain:Sa Genome sequencing.</title>
        <authorList>
            <person name="Park S."/>
        </authorList>
    </citation>
    <scope>NUCLEOTIDE SEQUENCE [LARGE SCALE GENOMIC DNA]</scope>
    <source>
        <strain evidence="1 2">Sa</strain>
    </source>
</reference>
<dbReference type="SUPFAM" id="SSF52540">
    <property type="entry name" value="P-loop containing nucleoside triphosphate hydrolases"/>
    <property type="match status" value="1"/>
</dbReference>
<name>A0ABT1FHM5_9GAMM</name>
<keyword evidence="2" id="KW-1185">Reference proteome</keyword>
<proteinExistence type="predicted"/>
<accession>A0ABT1FHM5</accession>
<dbReference type="Pfam" id="PF13481">
    <property type="entry name" value="AAA_25"/>
    <property type="match status" value="1"/>
</dbReference>
<evidence type="ECO:0000313" key="2">
    <source>
        <dbReference type="Proteomes" id="UP001204615"/>
    </source>
</evidence>
<comment type="caution">
    <text evidence="1">The sequence shown here is derived from an EMBL/GenBank/DDBJ whole genome shotgun (WGS) entry which is preliminary data.</text>
</comment>
<dbReference type="InterPro" id="IPR027417">
    <property type="entry name" value="P-loop_NTPase"/>
</dbReference>
<dbReference type="EMBL" id="JAMZEK010000004">
    <property type="protein sequence ID" value="MCP1375928.1"/>
    <property type="molecule type" value="Genomic_DNA"/>
</dbReference>
<dbReference type="Proteomes" id="UP001204615">
    <property type="component" value="Unassembled WGS sequence"/>
</dbReference>
<dbReference type="Gene3D" id="3.40.50.300">
    <property type="entry name" value="P-loop containing nucleotide triphosphate hydrolases"/>
    <property type="match status" value="1"/>
</dbReference>
<sequence>MTRRNRNDQERAEVLLASANELPPQPIDWLWEGWLATKCLQLIAGAPGAGKTTLAMTMAAAVSRGGQMPDGSHVEAGCVVIWSGEDDYRTTLVPRLLAAGADMTRITFVMGVRRGDEKLSFDPARDLPELHAAIRLLPDVRLIIIDPVVSAVAKDSNQNSDVRRGLQPLVDMAAALGAAVLGITHFSKGTQGREPLERLTGSLAFGAVPRLVMVAVRQSPSGDRLERRILVRAKSNNGPDGDGFEFHLRNGELPDHPNIQASWVEWGPPLKGTARALLAEAEMEAYAQAGPVGEVVAFLRDMLSGRPQSVEELKQAAAEAGVAWRTIERQKKRAGVGSRKRGMGGGWEWFLIHEPESRFPKTAEDTHPLDLVPFGGLRESLPSEEIAEAVHREDF</sequence>
<gene>
    <name evidence="1" type="ORF">NC595_17905</name>
</gene>
<dbReference type="RefSeq" id="WP_253568707.1">
    <property type="nucleotide sequence ID" value="NZ_JAMZEK010000004.1"/>
</dbReference>
<evidence type="ECO:0000313" key="1">
    <source>
        <dbReference type="EMBL" id="MCP1375928.1"/>
    </source>
</evidence>
<dbReference type="PRINTS" id="PR00830">
    <property type="entry name" value="ENDOLAPTASE"/>
</dbReference>
<protein>
    <submittedName>
        <fullName evidence="1">AAA family ATPase</fullName>
    </submittedName>
</protein>